<name>A0ABW5U5Y4_9RHOB</name>
<comment type="caution">
    <text evidence="2">The sequence shown here is derived from an EMBL/GenBank/DDBJ whole genome shotgun (WGS) entry which is preliminary data.</text>
</comment>
<proteinExistence type="predicted"/>
<dbReference type="Proteomes" id="UP001597474">
    <property type="component" value="Unassembled WGS sequence"/>
</dbReference>
<feature type="transmembrane region" description="Helical" evidence="1">
    <location>
        <begin position="103"/>
        <end position="122"/>
    </location>
</feature>
<reference evidence="3" key="1">
    <citation type="journal article" date="2019" name="Int. J. Syst. Evol. Microbiol.">
        <title>The Global Catalogue of Microorganisms (GCM) 10K type strain sequencing project: providing services to taxonomists for standard genome sequencing and annotation.</title>
        <authorList>
            <consortium name="The Broad Institute Genomics Platform"/>
            <consortium name="The Broad Institute Genome Sequencing Center for Infectious Disease"/>
            <person name="Wu L."/>
            <person name="Ma J."/>
        </authorList>
    </citation>
    <scope>NUCLEOTIDE SEQUENCE [LARGE SCALE GENOMIC DNA]</scope>
    <source>
        <strain evidence="3">TISTR 2562</strain>
    </source>
</reference>
<feature type="transmembrane region" description="Helical" evidence="1">
    <location>
        <begin position="337"/>
        <end position="356"/>
    </location>
</feature>
<keyword evidence="1" id="KW-0812">Transmembrane</keyword>
<keyword evidence="1" id="KW-1133">Transmembrane helix</keyword>
<feature type="transmembrane region" description="Helical" evidence="1">
    <location>
        <begin position="134"/>
        <end position="152"/>
    </location>
</feature>
<evidence type="ECO:0000256" key="1">
    <source>
        <dbReference type="SAM" id="Phobius"/>
    </source>
</evidence>
<sequence length="564" mass="62714">MLFALLLLSVLAYALLNHKYFLIGRFMQDTMLWADAVYRLSLGQQIHSDFHTPIGALMFLVPAGFYELTGSMGLALKASLFAFGCLTLATGLCLTLGRLPMAMALLLAAFCTLAVSSPMMFGGGHRDLTMALHYNRIGWVFLLLTATALLPRRRSTRGLELLDGWILALLGIVLFFAKISFFLTFLGLIVLGLLAFGAKRVFWVALALLALGLIGVALLFSDLFLGYIADVMAVISVSGGRIKPMSEFLSIKGEIFLFLAGCVFLLHALRLYRLLPDPKLMLRTSLVLGAVLLASLMNFNQNFQYQYLLTLAFPWLWAANVIYVNGDQSPRFRQPRAALSLVSAVFILAILSVPMVDWARGLRVLAKPPPRGEEMLYYPGALDGLVQNRQSSALHESFAAGDDFPLSIEAFQDQILPRLSMIYWRNSVLAQSYLSGLALLKPVRHAAPKLRIESIDFMNPFPMLTRTIPPKGVMIARSLREIDFANPPDPSKILSDAQIVMVPRYPQDRQVSHDLLCAYETYLSEKFVAQAMNGYWYLLIRRETLPNSLASPVAEAVSWAARCR</sequence>
<evidence type="ECO:0000313" key="3">
    <source>
        <dbReference type="Proteomes" id="UP001597474"/>
    </source>
</evidence>
<organism evidence="2 3">
    <name type="scientific">Sulfitobacter aestuarii</name>
    <dbReference type="NCBI Taxonomy" id="2161676"/>
    <lineage>
        <taxon>Bacteria</taxon>
        <taxon>Pseudomonadati</taxon>
        <taxon>Pseudomonadota</taxon>
        <taxon>Alphaproteobacteria</taxon>
        <taxon>Rhodobacterales</taxon>
        <taxon>Roseobacteraceae</taxon>
        <taxon>Sulfitobacter</taxon>
    </lineage>
</organism>
<dbReference type="RefSeq" id="WP_386374413.1">
    <property type="nucleotide sequence ID" value="NZ_JBHUMP010000008.1"/>
</dbReference>
<feature type="transmembrane region" description="Helical" evidence="1">
    <location>
        <begin position="249"/>
        <end position="268"/>
    </location>
</feature>
<feature type="transmembrane region" description="Helical" evidence="1">
    <location>
        <begin position="80"/>
        <end position="97"/>
    </location>
</feature>
<evidence type="ECO:0000313" key="2">
    <source>
        <dbReference type="EMBL" id="MFD2740142.1"/>
    </source>
</evidence>
<dbReference type="EMBL" id="JBHUMP010000008">
    <property type="protein sequence ID" value="MFD2740142.1"/>
    <property type="molecule type" value="Genomic_DNA"/>
</dbReference>
<feature type="transmembrane region" description="Helical" evidence="1">
    <location>
        <begin position="50"/>
        <end position="68"/>
    </location>
</feature>
<feature type="transmembrane region" description="Helical" evidence="1">
    <location>
        <begin position="201"/>
        <end position="229"/>
    </location>
</feature>
<evidence type="ECO:0008006" key="4">
    <source>
        <dbReference type="Google" id="ProtNLM"/>
    </source>
</evidence>
<feature type="transmembrane region" description="Helical" evidence="1">
    <location>
        <begin position="280"/>
        <end position="299"/>
    </location>
</feature>
<accession>A0ABW5U5Y4</accession>
<protein>
    <recommendedName>
        <fullName evidence="4">Glycosyltransferase RgtA/B/C/D-like domain-containing protein</fullName>
    </recommendedName>
</protein>
<feature type="transmembrane region" description="Helical" evidence="1">
    <location>
        <begin position="164"/>
        <end position="194"/>
    </location>
</feature>
<feature type="transmembrane region" description="Helical" evidence="1">
    <location>
        <begin position="305"/>
        <end position="325"/>
    </location>
</feature>
<keyword evidence="1" id="KW-0472">Membrane</keyword>
<keyword evidence="3" id="KW-1185">Reference proteome</keyword>
<gene>
    <name evidence="2" type="ORF">ACFSUD_11210</name>
</gene>